<organism evidence="11 12">
    <name type="scientific">Parelaphostrongylus tenuis</name>
    <name type="common">Meningeal worm</name>
    <dbReference type="NCBI Taxonomy" id="148309"/>
    <lineage>
        <taxon>Eukaryota</taxon>
        <taxon>Metazoa</taxon>
        <taxon>Ecdysozoa</taxon>
        <taxon>Nematoda</taxon>
        <taxon>Chromadorea</taxon>
        <taxon>Rhabditida</taxon>
        <taxon>Rhabditina</taxon>
        <taxon>Rhabditomorpha</taxon>
        <taxon>Strongyloidea</taxon>
        <taxon>Metastrongylidae</taxon>
        <taxon>Parelaphostrongylus</taxon>
    </lineage>
</organism>
<evidence type="ECO:0000256" key="2">
    <source>
        <dbReference type="ARBA" id="ARBA00006219"/>
    </source>
</evidence>
<evidence type="ECO:0000259" key="10">
    <source>
        <dbReference type="PROSITE" id="PS50032"/>
    </source>
</evidence>
<proteinExistence type="inferred from homology"/>
<protein>
    <recommendedName>
        <fullName evidence="9">Hydroxylysine kinase</fullName>
        <ecNumber evidence="8">2.7.1.81</ecNumber>
    </recommendedName>
</protein>
<sequence>MESYTCEEITQAPKIDYRNLHRLLKSSYGITQARVTDLTGYEDCNLLLSDVVWKNGGPSHAILKVTNPIEARSDENIDFQIRLCDVLNMNGIPCPKTIKRLDGRDWAWEVIADKVQLPVRLFEVLPGTNLENFNFEPELVQEIGRLLAKFHNVVDKSKLSITHVPYIAVAHRQSILKEMELQLEASLISADKAQLIRDCLAEFNDRIGNNCEHNEIGLIHSDFNETNILVCEEHGKMKITGLLDFGDVHHSSVSLTSHQRYCIFTFPTNYPKVSSF</sequence>
<reference evidence="11" key="1">
    <citation type="submission" date="2021-06" db="EMBL/GenBank/DDBJ databases">
        <title>Parelaphostrongylus tenuis whole genome reference sequence.</title>
        <authorList>
            <person name="Garwood T.J."/>
            <person name="Larsen P.A."/>
            <person name="Fountain-Jones N.M."/>
            <person name="Garbe J.R."/>
            <person name="Macchietto M.G."/>
            <person name="Kania S.A."/>
            <person name="Gerhold R.W."/>
            <person name="Richards J.E."/>
            <person name="Wolf T.M."/>
        </authorList>
    </citation>
    <scope>NUCLEOTIDE SEQUENCE</scope>
    <source>
        <strain evidence="11">MNPRO001-30</strain>
        <tissue evidence="11">Meninges</tissue>
    </source>
</reference>
<dbReference type="Proteomes" id="UP001196413">
    <property type="component" value="Unassembled WGS sequence"/>
</dbReference>
<evidence type="ECO:0000256" key="7">
    <source>
        <dbReference type="ARBA" id="ARBA00037368"/>
    </source>
</evidence>
<gene>
    <name evidence="11" type="primary">AGPHD1</name>
    <name evidence="11" type="ORF">KIN20_033614</name>
</gene>
<dbReference type="PANTHER" id="PTHR21064:SF1">
    <property type="entry name" value="HYDROXYLYSINE KINASE"/>
    <property type="match status" value="1"/>
</dbReference>
<keyword evidence="4" id="KW-0808">Transferase</keyword>
<dbReference type="GO" id="GO:0047992">
    <property type="term" value="F:hydroxylysine kinase activity"/>
    <property type="evidence" value="ECO:0007669"/>
    <property type="project" value="UniProtKB-EC"/>
</dbReference>
<dbReference type="Gene3D" id="3.90.1200.10">
    <property type="match status" value="1"/>
</dbReference>
<name>A0AAD5WIE0_PARTN</name>
<comment type="similarity">
    <text evidence="2">Belongs to the aminoglycoside phosphotransferase family.</text>
</comment>
<dbReference type="PROSITE" id="PS50032">
    <property type="entry name" value="KA1"/>
    <property type="match status" value="1"/>
</dbReference>
<dbReference type="EC" id="2.7.1.81" evidence="8"/>
<keyword evidence="12" id="KW-1185">Reference proteome</keyword>
<dbReference type="AlphaFoldDB" id="A0AAD5WIE0"/>
<dbReference type="InterPro" id="IPR050249">
    <property type="entry name" value="Pseudomonas-type_ThrB"/>
</dbReference>
<dbReference type="EMBL" id="JAHQIW010007009">
    <property type="protein sequence ID" value="KAJ1371629.1"/>
    <property type="molecule type" value="Genomic_DNA"/>
</dbReference>
<evidence type="ECO:0000313" key="11">
    <source>
        <dbReference type="EMBL" id="KAJ1371629.1"/>
    </source>
</evidence>
<keyword evidence="3" id="KW-0963">Cytoplasm</keyword>
<comment type="subcellular location">
    <subcellularLocation>
        <location evidence="1">Cytoplasm</location>
    </subcellularLocation>
</comment>
<evidence type="ECO:0000256" key="9">
    <source>
        <dbReference type="ARBA" id="ARBA00040505"/>
    </source>
</evidence>
<evidence type="ECO:0000256" key="4">
    <source>
        <dbReference type="ARBA" id="ARBA00022679"/>
    </source>
</evidence>
<dbReference type="GO" id="GO:0005737">
    <property type="term" value="C:cytoplasm"/>
    <property type="evidence" value="ECO:0007669"/>
    <property type="project" value="UniProtKB-SubCell"/>
</dbReference>
<dbReference type="InterPro" id="IPR001772">
    <property type="entry name" value="KA1_dom"/>
</dbReference>
<comment type="catalytic activity">
    <reaction evidence="6">
        <text>(5R)-5-hydroxy-L-lysine + GTP = (5R)-5-phosphooxy-L-lysine + GDP + H(+)</text>
        <dbReference type="Rhea" id="RHEA:19049"/>
        <dbReference type="ChEBI" id="CHEBI:15378"/>
        <dbReference type="ChEBI" id="CHEBI:37565"/>
        <dbReference type="ChEBI" id="CHEBI:57882"/>
        <dbReference type="ChEBI" id="CHEBI:58189"/>
        <dbReference type="ChEBI" id="CHEBI:58357"/>
        <dbReference type="EC" id="2.7.1.81"/>
    </reaction>
</comment>
<feature type="domain" description="KA1" evidence="10">
    <location>
        <begin position="70"/>
        <end position="121"/>
    </location>
</feature>
<comment type="function">
    <text evidence="7">Catalyzes the GTP-dependent phosphorylation of 5-hydroxy-L-lysine.</text>
</comment>
<evidence type="ECO:0000256" key="5">
    <source>
        <dbReference type="ARBA" id="ARBA00022777"/>
    </source>
</evidence>
<dbReference type="PANTHER" id="PTHR21064">
    <property type="entry name" value="AMINOGLYCOSIDE PHOSPHOTRANSFERASE DOMAIN-CONTAINING PROTEIN-RELATED"/>
    <property type="match status" value="1"/>
</dbReference>
<dbReference type="SUPFAM" id="SSF56112">
    <property type="entry name" value="Protein kinase-like (PK-like)"/>
    <property type="match status" value="1"/>
</dbReference>
<comment type="caution">
    <text evidence="11">The sequence shown here is derived from an EMBL/GenBank/DDBJ whole genome shotgun (WGS) entry which is preliminary data.</text>
</comment>
<accession>A0AAD5WIE0</accession>
<dbReference type="InterPro" id="IPR002575">
    <property type="entry name" value="Aminoglycoside_PTrfase"/>
</dbReference>
<dbReference type="Pfam" id="PF01636">
    <property type="entry name" value="APH"/>
    <property type="match status" value="1"/>
</dbReference>
<evidence type="ECO:0000313" key="12">
    <source>
        <dbReference type="Proteomes" id="UP001196413"/>
    </source>
</evidence>
<evidence type="ECO:0000256" key="8">
    <source>
        <dbReference type="ARBA" id="ARBA00038873"/>
    </source>
</evidence>
<dbReference type="InterPro" id="IPR011009">
    <property type="entry name" value="Kinase-like_dom_sf"/>
</dbReference>
<evidence type="ECO:0000256" key="6">
    <source>
        <dbReference type="ARBA" id="ARBA00036820"/>
    </source>
</evidence>
<keyword evidence="5" id="KW-0418">Kinase</keyword>
<evidence type="ECO:0000256" key="1">
    <source>
        <dbReference type="ARBA" id="ARBA00004496"/>
    </source>
</evidence>
<evidence type="ECO:0000256" key="3">
    <source>
        <dbReference type="ARBA" id="ARBA00022490"/>
    </source>
</evidence>